<name>A0A836H7G7_9TRYP</name>
<dbReference type="PANTHER" id="PTHR45856:SF25">
    <property type="entry name" value="FUNGAL LIPASE-LIKE DOMAIN-CONTAINING PROTEIN"/>
    <property type="match status" value="1"/>
</dbReference>
<dbReference type="KEGG" id="loi:92359304"/>
<evidence type="ECO:0000313" key="2">
    <source>
        <dbReference type="EMBL" id="KAG5471805.1"/>
    </source>
</evidence>
<dbReference type="Pfam" id="PF01764">
    <property type="entry name" value="Lipase_3"/>
    <property type="match status" value="1"/>
</dbReference>
<accession>A0A836H7G7</accession>
<dbReference type="SMR" id="A0A836H7G7"/>
<feature type="domain" description="Fungal lipase-type" evidence="1">
    <location>
        <begin position="113"/>
        <end position="271"/>
    </location>
</feature>
<dbReference type="GeneID" id="92359304"/>
<dbReference type="RefSeq" id="XP_067060922.1">
    <property type="nucleotide sequence ID" value="XM_067205370.1"/>
</dbReference>
<dbReference type="SUPFAM" id="SSF53474">
    <property type="entry name" value="alpha/beta-Hydrolases"/>
    <property type="match status" value="1"/>
</dbReference>
<evidence type="ECO:0000313" key="3">
    <source>
        <dbReference type="Proteomes" id="UP000674143"/>
    </source>
</evidence>
<dbReference type="Gene3D" id="3.40.50.1820">
    <property type="entry name" value="alpha/beta hydrolase"/>
    <property type="match status" value="1"/>
</dbReference>
<dbReference type="GO" id="GO:0006629">
    <property type="term" value="P:lipid metabolic process"/>
    <property type="evidence" value="ECO:0007669"/>
    <property type="project" value="InterPro"/>
</dbReference>
<dbReference type="AlphaFoldDB" id="A0A836H7G7"/>
<sequence length="364" mass="40885">MRQLYSWAPACIATFFLGLIVLPAVSTVATPLARNRESVSSNMSLAAYDSKLAWKALHFSKSAYCPLENVKQWNCGDACSSASADFDFFGIYDDYSVGTFGFSGIDHAAKHIVVVFRGTSNAVNWLYNLDFWLTQYPNPSCQSNCKVHRGFYNSFSSLRSKLIQDLVAMHKLNPSYTFFITGHSLGGAMALLAALELAAGNSWDQAVADSDAQHHGAVPQLSRQLPVELYTFGEPRVGNQDFSRWAASVFAKHRRFRITHARDPVPRLPPRMFSYLHVPQEVWYPWSGGDAVMCQERNNEEDPSCSDSVYGTRVADHLLYLGVCTQCECTDAVMEEINRYELPPELYAILALDHAMKDLKYERR</sequence>
<dbReference type="Proteomes" id="UP000674143">
    <property type="component" value="Chromosome 31"/>
</dbReference>
<evidence type="ECO:0000259" key="1">
    <source>
        <dbReference type="Pfam" id="PF01764"/>
    </source>
</evidence>
<protein>
    <recommendedName>
        <fullName evidence="1">Fungal lipase-type domain-containing protein</fullName>
    </recommendedName>
</protein>
<organism evidence="2 3">
    <name type="scientific">Leishmania orientalis</name>
    <dbReference type="NCBI Taxonomy" id="2249476"/>
    <lineage>
        <taxon>Eukaryota</taxon>
        <taxon>Discoba</taxon>
        <taxon>Euglenozoa</taxon>
        <taxon>Kinetoplastea</taxon>
        <taxon>Metakinetoplastina</taxon>
        <taxon>Trypanosomatida</taxon>
        <taxon>Trypanosomatidae</taxon>
        <taxon>Leishmaniinae</taxon>
        <taxon>Leishmania</taxon>
    </lineage>
</organism>
<dbReference type="InterPro" id="IPR002921">
    <property type="entry name" value="Fungal_lipase-type"/>
</dbReference>
<dbReference type="PANTHER" id="PTHR45856">
    <property type="entry name" value="ALPHA/BETA-HYDROLASES SUPERFAMILY PROTEIN"/>
    <property type="match status" value="1"/>
</dbReference>
<gene>
    <name evidence="2" type="ORF">LSCM4_03359</name>
</gene>
<reference evidence="2 3" key="1">
    <citation type="submission" date="2021-02" db="EMBL/GenBank/DDBJ databases">
        <title>Leishmania (Mundinia) orientalis Genome sequencing and assembly.</title>
        <authorList>
            <person name="Almutairi H."/>
            <person name="Gatherer D."/>
        </authorList>
    </citation>
    <scope>NUCLEOTIDE SEQUENCE [LARGE SCALE GENOMIC DNA]</scope>
    <source>
        <strain evidence="2">LSCM4</strain>
    </source>
</reference>
<dbReference type="InterPro" id="IPR029058">
    <property type="entry name" value="AB_hydrolase_fold"/>
</dbReference>
<proteinExistence type="predicted"/>
<keyword evidence="3" id="KW-1185">Reference proteome</keyword>
<dbReference type="EMBL" id="JAFHLR010000031">
    <property type="protein sequence ID" value="KAG5471805.1"/>
    <property type="molecule type" value="Genomic_DNA"/>
</dbReference>
<dbReference type="InterPro" id="IPR051218">
    <property type="entry name" value="Sec_MonoDiacylglyc_Lipase"/>
</dbReference>
<comment type="caution">
    <text evidence="2">The sequence shown here is derived from an EMBL/GenBank/DDBJ whole genome shotgun (WGS) entry which is preliminary data.</text>
</comment>
<dbReference type="CDD" id="cd00519">
    <property type="entry name" value="Lipase_3"/>
    <property type="match status" value="1"/>
</dbReference>